<organism evidence="2 3">
    <name type="scientific">Wickerhamomyces pijperi</name>
    <name type="common">Yeast</name>
    <name type="synonym">Pichia pijperi</name>
    <dbReference type="NCBI Taxonomy" id="599730"/>
    <lineage>
        <taxon>Eukaryota</taxon>
        <taxon>Fungi</taxon>
        <taxon>Dikarya</taxon>
        <taxon>Ascomycota</taxon>
        <taxon>Saccharomycotina</taxon>
        <taxon>Saccharomycetes</taxon>
        <taxon>Phaffomycetales</taxon>
        <taxon>Wickerhamomycetaceae</taxon>
        <taxon>Wickerhamomyces</taxon>
    </lineage>
</organism>
<feature type="region of interest" description="Disordered" evidence="1">
    <location>
        <begin position="196"/>
        <end position="253"/>
    </location>
</feature>
<keyword evidence="3" id="KW-1185">Reference proteome</keyword>
<feature type="compositionally biased region" description="Low complexity" evidence="1">
    <location>
        <begin position="136"/>
        <end position="182"/>
    </location>
</feature>
<feature type="compositionally biased region" description="Acidic residues" evidence="1">
    <location>
        <begin position="222"/>
        <end position="235"/>
    </location>
</feature>
<reference evidence="2" key="2">
    <citation type="submission" date="2021-01" db="EMBL/GenBank/DDBJ databases">
        <authorList>
            <person name="Schikora-Tamarit M.A."/>
        </authorList>
    </citation>
    <scope>NUCLEOTIDE SEQUENCE</scope>
    <source>
        <strain evidence="2">CBS2887</strain>
    </source>
</reference>
<dbReference type="InterPro" id="IPR013175">
    <property type="entry name" value="INO80_su_Ies4"/>
</dbReference>
<feature type="compositionally biased region" description="Polar residues" evidence="1">
    <location>
        <begin position="23"/>
        <end position="35"/>
    </location>
</feature>
<dbReference type="GO" id="GO:0006338">
    <property type="term" value="P:chromatin remodeling"/>
    <property type="evidence" value="ECO:0007669"/>
    <property type="project" value="InterPro"/>
</dbReference>
<dbReference type="AlphaFoldDB" id="A0A9P8Q679"/>
<proteinExistence type="predicted"/>
<feature type="compositionally biased region" description="Low complexity" evidence="1">
    <location>
        <begin position="237"/>
        <end position="253"/>
    </location>
</feature>
<dbReference type="Pfam" id="PF08193">
    <property type="entry name" value="INO80_Ies4"/>
    <property type="match status" value="1"/>
</dbReference>
<evidence type="ECO:0000313" key="3">
    <source>
        <dbReference type="Proteomes" id="UP000774326"/>
    </source>
</evidence>
<dbReference type="EMBL" id="JAEUBG010002926">
    <property type="protein sequence ID" value="KAH3683832.1"/>
    <property type="molecule type" value="Genomic_DNA"/>
</dbReference>
<feature type="compositionally biased region" description="Low complexity" evidence="1">
    <location>
        <begin position="54"/>
        <end position="95"/>
    </location>
</feature>
<dbReference type="GO" id="GO:0031011">
    <property type="term" value="C:Ino80 complex"/>
    <property type="evidence" value="ECO:0007669"/>
    <property type="project" value="InterPro"/>
</dbReference>
<dbReference type="OrthoDB" id="3981261at2759"/>
<sequence length="253" mass="26845">MANTKIITLKISPANLKKFPIAVQQSNSKTLSNKPKSIKAEEEVEEGTPSKSNSETPSTPLKPKTSPKNTANTSSTSNISVNSSSDPSQDQSKSNTKTNTIRKWAKKPLILQSFTGFQLHLQCWNGGPKPLEKSSVDSVTTTTTKDIISTQDSDSVEGTPVPTSTLTPAPTSSKKSKTTAGGLKLQIKLNNKKIELNKDNKNTVKTEPIDSPVATTTTGSSFDDDIDQVEGEGEGDASVVSSVANSRAVSPVI</sequence>
<evidence type="ECO:0000256" key="1">
    <source>
        <dbReference type="SAM" id="MobiDB-lite"/>
    </source>
</evidence>
<feature type="compositionally biased region" description="Basic and acidic residues" evidence="1">
    <location>
        <begin position="196"/>
        <end position="208"/>
    </location>
</feature>
<dbReference type="Proteomes" id="UP000774326">
    <property type="component" value="Unassembled WGS sequence"/>
</dbReference>
<accession>A0A9P8Q679</accession>
<reference evidence="2" key="1">
    <citation type="journal article" date="2021" name="Open Biol.">
        <title>Shared evolutionary footprints suggest mitochondrial oxidative damage underlies multiple complex I losses in fungi.</title>
        <authorList>
            <person name="Schikora-Tamarit M.A."/>
            <person name="Marcet-Houben M."/>
            <person name="Nosek J."/>
            <person name="Gabaldon T."/>
        </authorList>
    </citation>
    <scope>NUCLEOTIDE SEQUENCE</scope>
    <source>
        <strain evidence="2">CBS2887</strain>
    </source>
</reference>
<gene>
    <name evidence="2" type="ORF">WICPIJ_005206</name>
</gene>
<feature type="region of interest" description="Disordered" evidence="1">
    <location>
        <begin position="17"/>
        <end position="100"/>
    </location>
</feature>
<name>A0A9P8Q679_WICPI</name>
<feature type="region of interest" description="Disordered" evidence="1">
    <location>
        <begin position="128"/>
        <end position="182"/>
    </location>
</feature>
<comment type="caution">
    <text evidence="2">The sequence shown here is derived from an EMBL/GenBank/DDBJ whole genome shotgun (WGS) entry which is preliminary data.</text>
</comment>
<protein>
    <submittedName>
        <fullName evidence="2">Uncharacterized protein</fullName>
    </submittedName>
</protein>
<evidence type="ECO:0000313" key="2">
    <source>
        <dbReference type="EMBL" id="KAH3683832.1"/>
    </source>
</evidence>